<dbReference type="InterPro" id="IPR036116">
    <property type="entry name" value="FN3_sf"/>
</dbReference>
<dbReference type="Pfam" id="PF00041">
    <property type="entry name" value="fn3"/>
    <property type="match status" value="1"/>
</dbReference>
<dbReference type="Gene3D" id="3.40.33.10">
    <property type="entry name" value="CAP"/>
    <property type="match status" value="1"/>
</dbReference>
<feature type="domain" description="Fibronectin type-III" evidence="2">
    <location>
        <begin position="313"/>
        <end position="409"/>
    </location>
</feature>
<proteinExistence type="predicted"/>
<dbReference type="AlphaFoldDB" id="A0A9D2RV85"/>
<feature type="signal peptide" evidence="1">
    <location>
        <begin position="1"/>
        <end position="28"/>
    </location>
</feature>
<evidence type="ECO:0000313" key="3">
    <source>
        <dbReference type="EMBL" id="HJB27224.1"/>
    </source>
</evidence>
<sequence length="501" mass="54386">MKRFMKKMCLTFLAVMLVLAAGAGVIWADSTTNVKISVRYGQSEARDMLKLVNAFRAGKEAWVWNPDNQTKTVYKNLKPLTYDYELEKTAMLRAAEIALYYGHNRPNGTLCFTAFEGSYYALAENIAAGYPSGESVFEGWKETNENYAGQGHRRAMLSPDYTAVGIGHVYYNGCHYWVQEFRSPTGTAPETKAVDGNQLTEIEILNSNIIGAQLTTNAKNCTVSQGASVSLPTVSTSIQTSGAWQGGWLSVKGTVNWRIGDSSVASVEGGKLNGLKEGKTTLTASFMGKSLSLPVTVKGGTSSQPGEEKPDITGTVPKITKITFNYSSAALSWNKMEGADGYVIYTLEAPNGKTVRKNVGNVSSATLKGLKTGRTYAIRIRAYQKTDGKVLYSKYSSVKKIQPALTVPGISSVKKSGTNRVNLTLKQVAGASGYEIYYSASKKGKYQKAGTIANNRTKTFVHKSTSLKKGSTACYKVRAYRVVEGKKVYSKYSPIASVLLS</sequence>
<reference evidence="3" key="1">
    <citation type="journal article" date="2021" name="PeerJ">
        <title>Extensive microbial diversity within the chicken gut microbiome revealed by metagenomics and culture.</title>
        <authorList>
            <person name="Gilroy R."/>
            <person name="Ravi A."/>
            <person name="Getino M."/>
            <person name="Pursley I."/>
            <person name="Horton D.L."/>
            <person name="Alikhan N.F."/>
            <person name="Baker D."/>
            <person name="Gharbi K."/>
            <person name="Hall N."/>
            <person name="Watson M."/>
            <person name="Adriaenssens E.M."/>
            <person name="Foster-Nyarko E."/>
            <person name="Jarju S."/>
            <person name="Secka A."/>
            <person name="Antonio M."/>
            <person name="Oren A."/>
            <person name="Chaudhuri R.R."/>
            <person name="La Ragione R."/>
            <person name="Hildebrand F."/>
            <person name="Pallen M.J."/>
        </authorList>
    </citation>
    <scope>NUCLEOTIDE SEQUENCE</scope>
    <source>
        <strain evidence="3">ChiSjej1B19-5720</strain>
    </source>
</reference>
<dbReference type="SMART" id="SM00060">
    <property type="entry name" value="FN3"/>
    <property type="match status" value="2"/>
</dbReference>
<name>A0A9D2RV85_9FIRM</name>
<dbReference type="Gene3D" id="2.60.40.1080">
    <property type="match status" value="1"/>
</dbReference>
<dbReference type="PROSITE" id="PS50853">
    <property type="entry name" value="FN3"/>
    <property type="match status" value="1"/>
</dbReference>
<dbReference type="Pfam" id="PF00188">
    <property type="entry name" value="CAP"/>
    <property type="match status" value="1"/>
</dbReference>
<reference evidence="3" key="2">
    <citation type="submission" date="2021-04" db="EMBL/GenBank/DDBJ databases">
        <authorList>
            <person name="Gilroy R."/>
        </authorList>
    </citation>
    <scope>NUCLEOTIDE SEQUENCE</scope>
    <source>
        <strain evidence="3">ChiSjej1B19-5720</strain>
    </source>
</reference>
<dbReference type="Gene3D" id="2.60.40.10">
    <property type="entry name" value="Immunoglobulins"/>
    <property type="match status" value="2"/>
</dbReference>
<dbReference type="InterPro" id="IPR014044">
    <property type="entry name" value="CAP_dom"/>
</dbReference>
<comment type="caution">
    <text evidence="3">The sequence shown here is derived from an EMBL/GenBank/DDBJ whole genome shotgun (WGS) entry which is preliminary data.</text>
</comment>
<dbReference type="PANTHER" id="PTHR31157:SF1">
    <property type="entry name" value="SCP DOMAIN-CONTAINING PROTEIN"/>
    <property type="match status" value="1"/>
</dbReference>
<dbReference type="CDD" id="cd05379">
    <property type="entry name" value="CAP_bacterial"/>
    <property type="match status" value="1"/>
</dbReference>
<keyword evidence="1" id="KW-0732">Signal</keyword>
<dbReference type="PANTHER" id="PTHR31157">
    <property type="entry name" value="SCP DOMAIN-CONTAINING PROTEIN"/>
    <property type="match status" value="1"/>
</dbReference>
<dbReference type="InterPro" id="IPR013783">
    <property type="entry name" value="Ig-like_fold"/>
</dbReference>
<dbReference type="InterPro" id="IPR003961">
    <property type="entry name" value="FN3_dom"/>
</dbReference>
<dbReference type="Proteomes" id="UP000823842">
    <property type="component" value="Unassembled WGS sequence"/>
</dbReference>
<protein>
    <submittedName>
        <fullName evidence="3">Fibronectin type III domain-containing protein</fullName>
    </submittedName>
</protein>
<gene>
    <name evidence="3" type="ORF">IAA06_00300</name>
</gene>
<dbReference type="EMBL" id="DWYZ01000007">
    <property type="protein sequence ID" value="HJB27224.1"/>
    <property type="molecule type" value="Genomic_DNA"/>
</dbReference>
<dbReference type="CDD" id="cd00063">
    <property type="entry name" value="FN3"/>
    <property type="match status" value="1"/>
</dbReference>
<dbReference type="InterPro" id="IPR035940">
    <property type="entry name" value="CAP_sf"/>
</dbReference>
<feature type="chain" id="PRO_5039565480" evidence="1">
    <location>
        <begin position="29"/>
        <end position="501"/>
    </location>
</feature>
<organism evidence="3 4">
    <name type="scientific">Candidatus Blautia faecavium</name>
    <dbReference type="NCBI Taxonomy" id="2838487"/>
    <lineage>
        <taxon>Bacteria</taxon>
        <taxon>Bacillati</taxon>
        <taxon>Bacillota</taxon>
        <taxon>Clostridia</taxon>
        <taxon>Lachnospirales</taxon>
        <taxon>Lachnospiraceae</taxon>
        <taxon>Blautia</taxon>
    </lineage>
</organism>
<accession>A0A9D2RV85</accession>
<dbReference type="SUPFAM" id="SSF49265">
    <property type="entry name" value="Fibronectin type III"/>
    <property type="match status" value="1"/>
</dbReference>
<evidence type="ECO:0000259" key="2">
    <source>
        <dbReference type="PROSITE" id="PS50853"/>
    </source>
</evidence>
<dbReference type="SUPFAM" id="SSF55797">
    <property type="entry name" value="PR-1-like"/>
    <property type="match status" value="1"/>
</dbReference>
<evidence type="ECO:0000313" key="4">
    <source>
        <dbReference type="Proteomes" id="UP000823842"/>
    </source>
</evidence>
<evidence type="ECO:0000256" key="1">
    <source>
        <dbReference type="SAM" id="SignalP"/>
    </source>
</evidence>